<dbReference type="InterPro" id="IPR027417">
    <property type="entry name" value="P-loop_NTPase"/>
</dbReference>
<dbReference type="EnsemblFungi" id="EJT77658">
    <property type="protein sequence ID" value="EJT77658"/>
    <property type="gene ID" value="GGTG_02762"/>
</dbReference>
<organism evidence="2">
    <name type="scientific">Gaeumannomyces tritici (strain R3-111a-1)</name>
    <name type="common">Wheat and barley take-all root rot fungus</name>
    <name type="synonym">Gaeumannomyces graminis var. tritici</name>
    <dbReference type="NCBI Taxonomy" id="644352"/>
    <lineage>
        <taxon>Eukaryota</taxon>
        <taxon>Fungi</taxon>
        <taxon>Dikarya</taxon>
        <taxon>Ascomycota</taxon>
        <taxon>Pezizomycotina</taxon>
        <taxon>Sordariomycetes</taxon>
        <taxon>Sordariomycetidae</taxon>
        <taxon>Magnaporthales</taxon>
        <taxon>Magnaporthaceae</taxon>
        <taxon>Gaeumannomyces</taxon>
    </lineage>
</organism>
<dbReference type="EMBL" id="GL385396">
    <property type="protein sequence ID" value="EJT77658.1"/>
    <property type="molecule type" value="Genomic_DNA"/>
</dbReference>
<keyword evidence="4" id="KW-1185">Reference proteome</keyword>
<reference evidence="3" key="4">
    <citation type="journal article" date="2015" name="G3 (Bethesda)">
        <title>Genome sequences of three phytopathogenic species of the Magnaporthaceae family of fungi.</title>
        <authorList>
            <person name="Okagaki L.H."/>
            <person name="Nunes C.C."/>
            <person name="Sailsbery J."/>
            <person name="Clay B."/>
            <person name="Brown D."/>
            <person name="John T."/>
            <person name="Oh Y."/>
            <person name="Young N."/>
            <person name="Fitzgerald M."/>
            <person name="Haas B.J."/>
            <person name="Zeng Q."/>
            <person name="Young S."/>
            <person name="Adiconis X."/>
            <person name="Fan L."/>
            <person name="Levin J.Z."/>
            <person name="Mitchell T.K."/>
            <person name="Okubara P.A."/>
            <person name="Farman M.L."/>
            <person name="Kohn L.M."/>
            <person name="Birren B."/>
            <person name="Ma L.-J."/>
            <person name="Dean R.A."/>
        </authorList>
    </citation>
    <scope>NUCLEOTIDE SEQUENCE</scope>
    <source>
        <strain evidence="3">R3-111a-1</strain>
    </source>
</reference>
<evidence type="ECO:0000313" key="4">
    <source>
        <dbReference type="Proteomes" id="UP000006039"/>
    </source>
</evidence>
<proteinExistence type="predicted"/>
<sequence length="438" mass="47626">MAIFQESGPDEAMCPVLRSKGATDVVVGISGCSGSGKSTLTAILHFIFERAIKNGLSKDDGPPAIITVLCDSHFIPKPDCPRARFKPVFPGDAYVMGGLPEYAHPGVFDCPDTDTPLALDYSRMCATLETEFGTAAHEEQWNPEPQQAKKEDDYCHQQILKLKSRIRSGSTIGGNLPAGTLQQALQLIRASASNQLSLNRRIGFEGLIFRADGSPGDGSLSNGATDVGQNGTDGHGAVNGSNGNTGGRSEALGKQAKGVVIVACRLALVEGFMLYPTDVDDPSTSWGEALTNATDPRVKESLRYAKKLYDCLDLRLYMPLDRAMARHRRLTRTPYVDTIALEGGGRQPGQAWKTEGYFDDVAWPNHERFHQHLLPHKIQEAYPAFDTEKGGQAMGCIIRGDQDADLAMTVIWAVKQILGHLEEKEQGARSRFLSEKLP</sequence>
<reference evidence="4" key="1">
    <citation type="submission" date="2010-07" db="EMBL/GenBank/DDBJ databases">
        <title>The genome sequence of Gaeumannomyces graminis var. tritici strain R3-111a-1.</title>
        <authorList>
            <consortium name="The Broad Institute Genome Sequencing Platform"/>
            <person name="Ma L.-J."/>
            <person name="Dead R."/>
            <person name="Young S."/>
            <person name="Zeng Q."/>
            <person name="Koehrsen M."/>
            <person name="Alvarado L."/>
            <person name="Berlin A."/>
            <person name="Chapman S.B."/>
            <person name="Chen Z."/>
            <person name="Freedman E."/>
            <person name="Gellesch M."/>
            <person name="Goldberg J."/>
            <person name="Griggs A."/>
            <person name="Gujja S."/>
            <person name="Heilman E.R."/>
            <person name="Heiman D."/>
            <person name="Hepburn T."/>
            <person name="Howarth C."/>
            <person name="Jen D."/>
            <person name="Larson L."/>
            <person name="Mehta T."/>
            <person name="Neiman D."/>
            <person name="Pearson M."/>
            <person name="Roberts A."/>
            <person name="Saif S."/>
            <person name="Shea T."/>
            <person name="Shenoy N."/>
            <person name="Sisk P."/>
            <person name="Stolte C."/>
            <person name="Sykes S."/>
            <person name="Walk T."/>
            <person name="White J."/>
            <person name="Yandava C."/>
            <person name="Haas B."/>
            <person name="Nusbaum C."/>
            <person name="Birren B."/>
        </authorList>
    </citation>
    <scope>NUCLEOTIDE SEQUENCE [LARGE SCALE GENOMIC DNA]</scope>
    <source>
        <strain evidence="4">R3-111a-1</strain>
    </source>
</reference>
<dbReference type="OrthoDB" id="10264655at2759"/>
<dbReference type="HOGENOM" id="CLU_616879_0_0_1"/>
<evidence type="ECO:0000313" key="3">
    <source>
        <dbReference type="EnsemblFungi" id="EJT77658"/>
    </source>
</evidence>
<dbReference type="VEuPathDB" id="FungiDB:GGTG_02762"/>
<dbReference type="STRING" id="644352.J3NNA6"/>
<dbReference type="RefSeq" id="XP_009218803.1">
    <property type="nucleotide sequence ID" value="XM_009220539.1"/>
</dbReference>
<protein>
    <recommendedName>
        <fullName evidence="5">Phosphoribulokinase/uridine kinase domain-containing protein</fullName>
    </recommendedName>
</protein>
<gene>
    <name evidence="3" type="primary">20343220</name>
    <name evidence="2" type="ORF">GGTG_02762</name>
</gene>
<dbReference type="Proteomes" id="UP000006039">
    <property type="component" value="Unassembled WGS sequence"/>
</dbReference>
<reference evidence="3" key="5">
    <citation type="submission" date="2018-04" db="UniProtKB">
        <authorList>
            <consortium name="EnsemblFungi"/>
        </authorList>
    </citation>
    <scope>IDENTIFICATION</scope>
    <source>
        <strain evidence="3">R3-111a-1</strain>
    </source>
</reference>
<accession>J3NNA6</accession>
<name>J3NNA6_GAET3</name>
<reference evidence="2" key="2">
    <citation type="submission" date="2010-07" db="EMBL/GenBank/DDBJ databases">
        <authorList>
            <consortium name="The Broad Institute Genome Sequencing Platform"/>
            <consortium name="Broad Institute Genome Sequencing Center for Infectious Disease"/>
            <person name="Ma L.-J."/>
            <person name="Dead R."/>
            <person name="Young S."/>
            <person name="Zeng Q."/>
            <person name="Koehrsen M."/>
            <person name="Alvarado L."/>
            <person name="Berlin A."/>
            <person name="Chapman S.B."/>
            <person name="Chen Z."/>
            <person name="Freedman E."/>
            <person name="Gellesch M."/>
            <person name="Goldberg J."/>
            <person name="Griggs A."/>
            <person name="Gujja S."/>
            <person name="Heilman E.R."/>
            <person name="Heiman D."/>
            <person name="Hepburn T."/>
            <person name="Howarth C."/>
            <person name="Jen D."/>
            <person name="Larson L."/>
            <person name="Mehta T."/>
            <person name="Neiman D."/>
            <person name="Pearson M."/>
            <person name="Roberts A."/>
            <person name="Saif S."/>
            <person name="Shea T."/>
            <person name="Shenoy N."/>
            <person name="Sisk P."/>
            <person name="Stolte C."/>
            <person name="Sykes S."/>
            <person name="Walk T."/>
            <person name="White J."/>
            <person name="Yandava C."/>
            <person name="Haas B."/>
            <person name="Nusbaum C."/>
            <person name="Birren B."/>
        </authorList>
    </citation>
    <scope>NUCLEOTIDE SEQUENCE</scope>
    <source>
        <strain evidence="2">R3-111a-1</strain>
    </source>
</reference>
<dbReference type="AlphaFoldDB" id="J3NNA6"/>
<reference evidence="2" key="3">
    <citation type="submission" date="2010-09" db="EMBL/GenBank/DDBJ databases">
        <title>Annotation of Gaeumannomyces graminis var. tritici R3-111a-1.</title>
        <authorList>
            <consortium name="The Broad Institute Genome Sequencing Platform"/>
            <person name="Ma L.-J."/>
            <person name="Dead R."/>
            <person name="Young S.K."/>
            <person name="Zeng Q."/>
            <person name="Gargeya S."/>
            <person name="Fitzgerald M."/>
            <person name="Haas B."/>
            <person name="Abouelleil A."/>
            <person name="Alvarado L."/>
            <person name="Arachchi H.M."/>
            <person name="Berlin A."/>
            <person name="Brown A."/>
            <person name="Chapman S.B."/>
            <person name="Chen Z."/>
            <person name="Dunbar C."/>
            <person name="Freedman E."/>
            <person name="Gearin G."/>
            <person name="Gellesch M."/>
            <person name="Goldberg J."/>
            <person name="Griggs A."/>
            <person name="Gujja S."/>
            <person name="Heiman D."/>
            <person name="Howarth C."/>
            <person name="Larson L."/>
            <person name="Lui A."/>
            <person name="MacDonald P.J.P."/>
            <person name="Mehta T."/>
            <person name="Montmayeur A."/>
            <person name="Murphy C."/>
            <person name="Neiman D."/>
            <person name="Pearson M."/>
            <person name="Priest M."/>
            <person name="Roberts A."/>
            <person name="Saif S."/>
            <person name="Shea T."/>
            <person name="Shenoy N."/>
            <person name="Sisk P."/>
            <person name="Stolte C."/>
            <person name="Sykes S."/>
            <person name="Yandava C."/>
            <person name="Wortman J."/>
            <person name="Nusbaum C."/>
            <person name="Birren B."/>
        </authorList>
    </citation>
    <scope>NUCLEOTIDE SEQUENCE</scope>
    <source>
        <strain evidence="2">R3-111a-1</strain>
    </source>
</reference>
<evidence type="ECO:0008006" key="5">
    <source>
        <dbReference type="Google" id="ProtNLM"/>
    </source>
</evidence>
<dbReference type="eggNOG" id="ENOG502RMUI">
    <property type="taxonomic scope" value="Eukaryota"/>
</dbReference>
<evidence type="ECO:0000313" key="2">
    <source>
        <dbReference type="EMBL" id="EJT77658.1"/>
    </source>
</evidence>
<evidence type="ECO:0000256" key="1">
    <source>
        <dbReference type="SAM" id="MobiDB-lite"/>
    </source>
</evidence>
<feature type="region of interest" description="Disordered" evidence="1">
    <location>
        <begin position="219"/>
        <end position="249"/>
    </location>
</feature>
<feature type="compositionally biased region" description="Polar residues" evidence="1">
    <location>
        <begin position="219"/>
        <end position="232"/>
    </location>
</feature>
<dbReference type="Gene3D" id="3.40.50.300">
    <property type="entry name" value="P-loop containing nucleotide triphosphate hydrolases"/>
    <property type="match status" value="1"/>
</dbReference>
<dbReference type="GeneID" id="20343220"/>